<dbReference type="PANTHER" id="PTHR43785:SF2">
    <property type="entry name" value="TYPE-1 GLUTAMINE SYNTHETASE 1"/>
    <property type="match status" value="1"/>
</dbReference>
<evidence type="ECO:0000256" key="2">
    <source>
        <dbReference type="ARBA" id="ARBA00022598"/>
    </source>
</evidence>
<comment type="similarity">
    <text evidence="3 4">Belongs to the glutamine synthetase family.</text>
</comment>
<dbReference type="InterPro" id="IPR014746">
    <property type="entry name" value="Gln_synth/guanido_kin_cat_dom"/>
</dbReference>
<keyword evidence="7" id="KW-1185">Reference proteome</keyword>
<evidence type="ECO:0000313" key="6">
    <source>
        <dbReference type="EMBL" id="KAK5995923.1"/>
    </source>
</evidence>
<dbReference type="InterPro" id="IPR036651">
    <property type="entry name" value="Gln_synt_N_sf"/>
</dbReference>
<protein>
    <recommendedName>
        <fullName evidence="1">Glutamine synthetase</fullName>
    </recommendedName>
</protein>
<comment type="caution">
    <text evidence="6">The sequence shown here is derived from an EMBL/GenBank/DDBJ whole genome shotgun (WGS) entry which is preliminary data.</text>
</comment>
<dbReference type="SUPFAM" id="SSF54368">
    <property type="entry name" value="Glutamine synthetase, N-terminal domain"/>
    <property type="match status" value="1"/>
</dbReference>
<feature type="domain" description="GS catalytic" evidence="5">
    <location>
        <begin position="120"/>
        <end position="441"/>
    </location>
</feature>
<dbReference type="PROSITE" id="PS51987">
    <property type="entry name" value="GS_CATALYTIC"/>
    <property type="match status" value="1"/>
</dbReference>
<evidence type="ECO:0000313" key="7">
    <source>
        <dbReference type="Proteomes" id="UP001338125"/>
    </source>
</evidence>
<dbReference type="PANTHER" id="PTHR43785">
    <property type="entry name" value="GAMMA-GLUTAMYLPUTRESCINE SYNTHETASE"/>
    <property type="match status" value="1"/>
</dbReference>
<reference evidence="6 7" key="1">
    <citation type="submission" date="2024-01" db="EMBL/GenBank/DDBJ databases">
        <title>Complete genome of Cladobotryum mycophilum ATHUM6906.</title>
        <authorList>
            <person name="Christinaki A.C."/>
            <person name="Myridakis A.I."/>
            <person name="Kouvelis V.N."/>
        </authorList>
    </citation>
    <scope>NUCLEOTIDE SEQUENCE [LARGE SCALE GENOMIC DNA]</scope>
    <source>
        <strain evidence="6 7">ATHUM6906</strain>
    </source>
</reference>
<dbReference type="Proteomes" id="UP001338125">
    <property type="component" value="Unassembled WGS sequence"/>
</dbReference>
<evidence type="ECO:0000256" key="1">
    <source>
        <dbReference type="ARBA" id="ARBA00021364"/>
    </source>
</evidence>
<gene>
    <name evidence="6" type="ORF">PT974_04342</name>
</gene>
<accession>A0ABR0SUU2</accession>
<dbReference type="SUPFAM" id="SSF55931">
    <property type="entry name" value="Glutamine synthetase/guanido kinase"/>
    <property type="match status" value="1"/>
</dbReference>
<keyword evidence="2" id="KW-0436">Ligase</keyword>
<dbReference type="Gene3D" id="3.10.20.70">
    <property type="entry name" value="Glutamine synthetase, N-terminal domain"/>
    <property type="match status" value="1"/>
</dbReference>
<dbReference type="Gene3D" id="3.30.590.10">
    <property type="entry name" value="Glutamine synthetase/guanido kinase, catalytic domain"/>
    <property type="match status" value="1"/>
</dbReference>
<dbReference type="EMBL" id="JAVFKD010000004">
    <property type="protein sequence ID" value="KAK5995923.1"/>
    <property type="molecule type" value="Genomic_DNA"/>
</dbReference>
<evidence type="ECO:0000256" key="3">
    <source>
        <dbReference type="PROSITE-ProRule" id="PRU01331"/>
    </source>
</evidence>
<evidence type="ECO:0000256" key="4">
    <source>
        <dbReference type="RuleBase" id="RU000384"/>
    </source>
</evidence>
<dbReference type="SMART" id="SM01230">
    <property type="entry name" value="Gln-synt_C"/>
    <property type="match status" value="1"/>
</dbReference>
<dbReference type="InterPro" id="IPR008146">
    <property type="entry name" value="Gln_synth_cat_dom"/>
</dbReference>
<dbReference type="Pfam" id="PF00120">
    <property type="entry name" value="Gln-synt_C"/>
    <property type="match status" value="1"/>
</dbReference>
<organism evidence="6 7">
    <name type="scientific">Cladobotryum mycophilum</name>
    <dbReference type="NCBI Taxonomy" id="491253"/>
    <lineage>
        <taxon>Eukaryota</taxon>
        <taxon>Fungi</taxon>
        <taxon>Dikarya</taxon>
        <taxon>Ascomycota</taxon>
        <taxon>Pezizomycotina</taxon>
        <taxon>Sordariomycetes</taxon>
        <taxon>Hypocreomycetidae</taxon>
        <taxon>Hypocreales</taxon>
        <taxon>Hypocreaceae</taxon>
        <taxon>Cladobotryum</taxon>
    </lineage>
</organism>
<evidence type="ECO:0000259" key="5">
    <source>
        <dbReference type="PROSITE" id="PS51987"/>
    </source>
</evidence>
<sequence>MTTGKGDVSESLLKDFLNTHHHVQFIRLQWVDYSGVLRARIVTKSIALKLASGSDEYSVPQSCLITPLSGPSEEFFEAIEDWKLIPDWSSLAVCGFRPSHAAVMCFTAQAGLEDPLARCPRKLLSTLVQEVEEKCGSKILMGFEMEFSFHDEAGNIVRTIDRSIDNCMMAGLRTTNLTILEDVVLALQTSGVESYHIHVERGDQFEIALAPMPPMQAIDAVVMAQETLRTISLQHGLRASLAPKPVYHGPLHGLHFHFSLNPTPANAPAFLAGVLSKLRTLCVFGLPSFDSYSRVVEECVGEWVGYGTGNRDMPIRRVNDGRWEFRLLDATANAYLFTAAMLASGLEGVKEKRELTMKDCQIVTYAFEPEEAEEMLRKHGITERLPATLAESIEVARKDEGMKALVGEMLLKKYLQVKSKDNRCFGLMTEEERRLRILDFF</sequence>
<proteinExistence type="inferred from homology"/>
<name>A0ABR0SUU2_9HYPO</name>